<evidence type="ECO:0000313" key="2">
    <source>
        <dbReference type="Proteomes" id="UP001501757"/>
    </source>
</evidence>
<accession>A0ABP3HNA4</accession>
<dbReference type="EMBL" id="BAAAEI010000031">
    <property type="protein sequence ID" value="GAA0375015.1"/>
    <property type="molecule type" value="Genomic_DNA"/>
</dbReference>
<gene>
    <name evidence="1" type="ORF">GCM10009092_44070</name>
</gene>
<dbReference type="Proteomes" id="UP001501757">
    <property type="component" value="Unassembled WGS sequence"/>
</dbReference>
<name>A0ABP3HNA4_9ALTE</name>
<comment type="caution">
    <text evidence="1">The sequence shown here is derived from an EMBL/GenBank/DDBJ whole genome shotgun (WGS) entry which is preliminary data.</text>
</comment>
<organism evidence="1 2">
    <name type="scientific">Bowmanella denitrificans</name>
    <dbReference type="NCBI Taxonomy" id="366582"/>
    <lineage>
        <taxon>Bacteria</taxon>
        <taxon>Pseudomonadati</taxon>
        <taxon>Pseudomonadota</taxon>
        <taxon>Gammaproteobacteria</taxon>
        <taxon>Alteromonadales</taxon>
        <taxon>Alteromonadaceae</taxon>
        <taxon>Bowmanella</taxon>
    </lineage>
</organism>
<evidence type="ECO:0000313" key="1">
    <source>
        <dbReference type="EMBL" id="GAA0375015.1"/>
    </source>
</evidence>
<sequence>MFRALCDTCRDSFLLENLLDCDCGRSLCHRCLAQHLTETGHQQRSDVHRQTHNERDMRRIFDRETSQRFFDALQSSPDVSRFGCMICEHSYSGRVKLSPDGRFFRFTIQFDEYQHCLAENQQNKSAAITQLIQAQLAKISMLNALPTRFSHAPPLFCTSTDNWQPPTDSLVANLLQQLGLAANEYLAMQLPLAFYDAVTLLAIAKKSHPGSNSWRYFLACQGDFYILNGLAAPIIALNRKVSLRLRPSQALDYLSFFSFFSQGEQGSFFIVTRPEQCALPEVLSKEKDAELHFDTGIEQYYFAPEVTEQAQSGNYQVRALVCYGDSLFDGLFSIDPNGTIKMLNEQLLASHLPYPLSICLTP</sequence>
<reference evidence="2" key="1">
    <citation type="journal article" date="2019" name="Int. J. Syst. Evol. Microbiol.">
        <title>The Global Catalogue of Microorganisms (GCM) 10K type strain sequencing project: providing services to taxonomists for standard genome sequencing and annotation.</title>
        <authorList>
            <consortium name="The Broad Institute Genomics Platform"/>
            <consortium name="The Broad Institute Genome Sequencing Center for Infectious Disease"/>
            <person name="Wu L."/>
            <person name="Ma J."/>
        </authorList>
    </citation>
    <scope>NUCLEOTIDE SEQUENCE [LARGE SCALE GENOMIC DNA]</scope>
    <source>
        <strain evidence="2">JCM 13378</strain>
    </source>
</reference>
<protein>
    <submittedName>
        <fullName evidence="1">Uncharacterized protein</fullName>
    </submittedName>
</protein>
<keyword evidence="2" id="KW-1185">Reference proteome</keyword>
<proteinExistence type="predicted"/>